<evidence type="ECO:0000313" key="6">
    <source>
        <dbReference type="Proteomes" id="UP000008810"/>
    </source>
</evidence>
<proteinExistence type="predicted"/>
<dbReference type="SMART" id="SM00343">
    <property type="entry name" value="ZnF_C2HC"/>
    <property type="match status" value="2"/>
</dbReference>
<feature type="domain" description="CCHC-type" evidence="3">
    <location>
        <begin position="190"/>
        <end position="204"/>
    </location>
</feature>
<feature type="non-terminal residue" evidence="4">
    <location>
        <position position="1"/>
    </location>
</feature>
<sequence length="396" mass="42355">ICSPPTSSSVPSGTSDTSSPGHHQRLVAPRAPPCRPPPSLFSTTPARTTPHGFSACLLPGFAEPCRPERLLGGRFSFLLGGGSWRGPLTRLGASPGGPPPGLLVVAPARPTPPPVRAAVALHLGPRSSPEEDGGQTQGHKQTRREHPSRSPGPVLPSFYVSKDIPRVMAGRCFNCLEDDHVSALCQNPTRCRRCGGEGHVARACHATSPVDLATVVPSRSPPSPCSHPAPPARGTSTAAMMVAPGRLAPHALGRVIVPRSPAIQNAEAALRWSLLVSLVGERRRVPVSEARGVISRSCPAVENHFTLHSFWPVEFLCVLDSCSARDALLAVGQVEGCRFSLRFFKWNRQLQARLCKFRFRVHLELDGIPPHAWCKEVAEAILGPACWIEHLGTLTA</sequence>
<dbReference type="SUPFAM" id="SSF57756">
    <property type="entry name" value="Retrovirus zinc finger-like domains"/>
    <property type="match status" value="1"/>
</dbReference>
<keyword evidence="6" id="KW-1185">Reference proteome</keyword>
<feature type="region of interest" description="Disordered" evidence="2">
    <location>
        <begin position="124"/>
        <end position="157"/>
    </location>
</feature>
<dbReference type="FunCoup" id="A0A0Q3IJA5">
    <property type="interactions" value="244"/>
</dbReference>
<gene>
    <name evidence="4" type="ORF">BRADI_4g04495v3</name>
</gene>
<dbReference type="InterPro" id="IPR053253">
    <property type="entry name" value="Sex_diff_modulator"/>
</dbReference>
<name>A0A0Q3IJA5_BRADI</name>
<dbReference type="EnsemblPlants" id="KQJ86288">
    <property type="protein sequence ID" value="KQJ86288"/>
    <property type="gene ID" value="BRADI_4g04495v3"/>
</dbReference>
<dbReference type="GO" id="GO:0003676">
    <property type="term" value="F:nucleic acid binding"/>
    <property type="evidence" value="ECO:0007669"/>
    <property type="project" value="InterPro"/>
</dbReference>
<reference evidence="4" key="2">
    <citation type="submission" date="2017-06" db="EMBL/GenBank/DDBJ databases">
        <title>WGS assembly of Brachypodium distachyon.</title>
        <authorList>
            <consortium name="The International Brachypodium Initiative"/>
            <person name="Lucas S."/>
            <person name="Harmon-Smith M."/>
            <person name="Lail K."/>
            <person name="Tice H."/>
            <person name="Grimwood J."/>
            <person name="Bruce D."/>
            <person name="Barry K."/>
            <person name="Shu S."/>
            <person name="Lindquist E."/>
            <person name="Wang M."/>
            <person name="Pitluck S."/>
            <person name="Vogel J.P."/>
            <person name="Garvin D.F."/>
            <person name="Mockler T.C."/>
            <person name="Schmutz J."/>
            <person name="Rokhsar D."/>
            <person name="Bevan M.W."/>
        </authorList>
    </citation>
    <scope>NUCLEOTIDE SEQUENCE</scope>
    <source>
        <strain evidence="4">Bd21</strain>
    </source>
</reference>
<dbReference type="PANTHER" id="PTHR33087:SF31">
    <property type="entry name" value="OS06G0482850 PROTEIN"/>
    <property type="match status" value="1"/>
</dbReference>
<reference evidence="5" key="3">
    <citation type="submission" date="2018-08" db="UniProtKB">
        <authorList>
            <consortium name="EnsemblPlants"/>
        </authorList>
    </citation>
    <scope>IDENTIFICATION</scope>
    <source>
        <strain evidence="5">cv. Bd21</strain>
    </source>
</reference>
<organism evidence="4">
    <name type="scientific">Brachypodium distachyon</name>
    <name type="common">Purple false brome</name>
    <name type="synonym">Trachynia distachya</name>
    <dbReference type="NCBI Taxonomy" id="15368"/>
    <lineage>
        <taxon>Eukaryota</taxon>
        <taxon>Viridiplantae</taxon>
        <taxon>Streptophyta</taxon>
        <taxon>Embryophyta</taxon>
        <taxon>Tracheophyta</taxon>
        <taxon>Spermatophyta</taxon>
        <taxon>Magnoliopsida</taxon>
        <taxon>Liliopsida</taxon>
        <taxon>Poales</taxon>
        <taxon>Poaceae</taxon>
        <taxon>BOP clade</taxon>
        <taxon>Pooideae</taxon>
        <taxon>Stipodae</taxon>
        <taxon>Brachypodieae</taxon>
        <taxon>Brachypodium</taxon>
    </lineage>
</organism>
<feature type="compositionally biased region" description="Pro residues" evidence="2">
    <location>
        <begin position="30"/>
        <end position="39"/>
    </location>
</feature>
<reference evidence="4 5" key="1">
    <citation type="journal article" date="2010" name="Nature">
        <title>Genome sequencing and analysis of the model grass Brachypodium distachyon.</title>
        <authorList>
            <consortium name="International Brachypodium Initiative"/>
        </authorList>
    </citation>
    <scope>NUCLEOTIDE SEQUENCE [LARGE SCALE GENOMIC DNA]</scope>
    <source>
        <strain evidence="4 5">Bd21</strain>
    </source>
</reference>
<feature type="compositionally biased region" description="Low complexity" evidence="2">
    <location>
        <begin position="1"/>
        <end position="20"/>
    </location>
</feature>
<dbReference type="InterPro" id="IPR036875">
    <property type="entry name" value="Znf_CCHC_sf"/>
</dbReference>
<dbReference type="OrthoDB" id="8026949at2759"/>
<dbReference type="Proteomes" id="UP000008810">
    <property type="component" value="Chromosome 4"/>
</dbReference>
<dbReference type="STRING" id="15368.A0A0Q3IJA5"/>
<feature type="region of interest" description="Disordered" evidence="2">
    <location>
        <begin position="1"/>
        <end position="47"/>
    </location>
</feature>
<dbReference type="Gene3D" id="4.10.60.10">
    <property type="entry name" value="Zinc finger, CCHC-type"/>
    <property type="match status" value="1"/>
</dbReference>
<accession>A0A0Q3IJA5</accession>
<dbReference type="PANTHER" id="PTHR33087">
    <property type="entry name" value="OS07G0539200 PROTEIN"/>
    <property type="match status" value="1"/>
</dbReference>
<keyword evidence="1" id="KW-0479">Metal-binding</keyword>
<dbReference type="InParanoid" id="A0A0Q3IJA5"/>
<evidence type="ECO:0000256" key="2">
    <source>
        <dbReference type="SAM" id="MobiDB-lite"/>
    </source>
</evidence>
<evidence type="ECO:0000313" key="4">
    <source>
        <dbReference type="EMBL" id="KQJ86288.2"/>
    </source>
</evidence>
<protein>
    <recommendedName>
        <fullName evidence="3">CCHC-type domain-containing protein</fullName>
    </recommendedName>
</protein>
<evidence type="ECO:0000259" key="3">
    <source>
        <dbReference type="PROSITE" id="PS50158"/>
    </source>
</evidence>
<evidence type="ECO:0000256" key="1">
    <source>
        <dbReference type="PROSITE-ProRule" id="PRU00047"/>
    </source>
</evidence>
<keyword evidence="1" id="KW-0863">Zinc-finger</keyword>
<keyword evidence="1" id="KW-0862">Zinc</keyword>
<dbReference type="AlphaFoldDB" id="A0A0Q3IJA5"/>
<dbReference type="InterPro" id="IPR001878">
    <property type="entry name" value="Znf_CCHC"/>
</dbReference>
<dbReference type="Gramene" id="KQJ86288">
    <property type="protein sequence ID" value="KQJ86288"/>
    <property type="gene ID" value="BRADI_4g04495v3"/>
</dbReference>
<dbReference type="PROSITE" id="PS50158">
    <property type="entry name" value="ZF_CCHC"/>
    <property type="match status" value="1"/>
</dbReference>
<evidence type="ECO:0000313" key="5">
    <source>
        <dbReference type="EnsemblPlants" id="KQJ86288"/>
    </source>
</evidence>
<dbReference type="EMBL" id="CM000883">
    <property type="protein sequence ID" value="KQJ86288.2"/>
    <property type="molecule type" value="Genomic_DNA"/>
</dbReference>
<dbReference type="GO" id="GO:0008270">
    <property type="term" value="F:zinc ion binding"/>
    <property type="evidence" value="ECO:0007669"/>
    <property type="project" value="UniProtKB-KW"/>
</dbReference>